<accession>A0ABZ0SUP5</accession>
<sequence>MNPASMSEAARLDGALGPIDWSLWPPQAERSTFAAPSGPLAMVSMGPVDGRRVVLVPGMTGSKEDFVLMMPLLAASGCRVESFDMSGQYESYAAGPENLDPPSDRYTLELFVDDLHAVLAAGRTPAHVLGYSFAGTVASVLAIARPELFASLTLLSAPPLSGQSLRGFKWLGPISPFIPGRALGPAFIVALRHNVHRAPLDRAEFVTARFEYTRRSSVGDMLALMKRTPDLDAELRATGIPLLVVTGSNDVFPHELHRAYADRLGARLVVLATGHSPCETAPHQVTRAMRELIEG</sequence>
<dbReference type="GO" id="GO:0016787">
    <property type="term" value="F:hydrolase activity"/>
    <property type="evidence" value="ECO:0007669"/>
    <property type="project" value="UniProtKB-KW"/>
</dbReference>
<organism evidence="2 3">
    <name type="scientific">Microbacterium rhizosphaerae</name>
    <dbReference type="NCBI Taxonomy" id="1678237"/>
    <lineage>
        <taxon>Bacteria</taxon>
        <taxon>Bacillati</taxon>
        <taxon>Actinomycetota</taxon>
        <taxon>Actinomycetes</taxon>
        <taxon>Micrococcales</taxon>
        <taxon>Microbacteriaceae</taxon>
        <taxon>Microbacterium</taxon>
    </lineage>
</organism>
<evidence type="ECO:0000313" key="3">
    <source>
        <dbReference type="Proteomes" id="UP001323798"/>
    </source>
</evidence>
<keyword evidence="3" id="KW-1185">Reference proteome</keyword>
<proteinExistence type="predicted"/>
<reference evidence="2 3" key="1">
    <citation type="submission" date="2023-11" db="EMBL/GenBank/DDBJ databases">
        <title>Genome sequence of Microbacterium rhizosphaerae KACC 19337.</title>
        <authorList>
            <person name="Choi H."/>
            <person name="Kim S."/>
            <person name="Kim Y."/>
            <person name="Kwon S.-W."/>
            <person name="Heo J."/>
        </authorList>
    </citation>
    <scope>NUCLEOTIDE SEQUENCE [LARGE SCALE GENOMIC DNA]</scope>
    <source>
        <strain evidence="2 3">KACC 19337</strain>
    </source>
</reference>
<keyword evidence="2" id="KW-0378">Hydrolase</keyword>
<dbReference type="PANTHER" id="PTHR43798:SF33">
    <property type="entry name" value="HYDROLASE, PUTATIVE (AFU_ORTHOLOGUE AFUA_2G14860)-RELATED"/>
    <property type="match status" value="1"/>
</dbReference>
<dbReference type="EMBL" id="CP139368">
    <property type="protein sequence ID" value="WPR91126.1"/>
    <property type="molecule type" value="Genomic_DNA"/>
</dbReference>
<evidence type="ECO:0000259" key="1">
    <source>
        <dbReference type="Pfam" id="PF12697"/>
    </source>
</evidence>
<dbReference type="Gene3D" id="3.40.50.1820">
    <property type="entry name" value="alpha/beta hydrolase"/>
    <property type="match status" value="1"/>
</dbReference>
<dbReference type="Pfam" id="PF12697">
    <property type="entry name" value="Abhydrolase_6"/>
    <property type="match status" value="1"/>
</dbReference>
<feature type="domain" description="AB hydrolase-1" evidence="1">
    <location>
        <begin position="53"/>
        <end position="287"/>
    </location>
</feature>
<name>A0ABZ0SUP5_9MICO</name>
<dbReference type="InterPro" id="IPR050266">
    <property type="entry name" value="AB_hydrolase_sf"/>
</dbReference>
<dbReference type="InterPro" id="IPR029058">
    <property type="entry name" value="AB_hydrolase_fold"/>
</dbReference>
<protein>
    <submittedName>
        <fullName evidence="2">Alpha/beta hydrolase</fullName>
    </submittedName>
</protein>
<evidence type="ECO:0000313" key="2">
    <source>
        <dbReference type="EMBL" id="WPR91126.1"/>
    </source>
</evidence>
<dbReference type="Proteomes" id="UP001323798">
    <property type="component" value="Chromosome"/>
</dbReference>
<gene>
    <name evidence="2" type="ORF">SM116_07520</name>
</gene>
<dbReference type="SUPFAM" id="SSF53474">
    <property type="entry name" value="alpha/beta-Hydrolases"/>
    <property type="match status" value="1"/>
</dbReference>
<dbReference type="InterPro" id="IPR000073">
    <property type="entry name" value="AB_hydrolase_1"/>
</dbReference>
<dbReference type="PANTHER" id="PTHR43798">
    <property type="entry name" value="MONOACYLGLYCEROL LIPASE"/>
    <property type="match status" value="1"/>
</dbReference>
<dbReference type="RefSeq" id="WP_320943827.1">
    <property type="nucleotide sequence ID" value="NZ_BAABEU010000009.1"/>
</dbReference>